<dbReference type="PANTHER" id="PTHR30250">
    <property type="entry name" value="PST FAMILY PREDICTED COLANIC ACID TRANSPORTER"/>
    <property type="match status" value="1"/>
</dbReference>
<evidence type="ECO:0000256" key="5">
    <source>
        <dbReference type="ARBA" id="ARBA00023136"/>
    </source>
</evidence>
<dbReference type="PANTHER" id="PTHR30250:SF24">
    <property type="entry name" value="STAGE V SPORULATION PROTEIN B"/>
    <property type="match status" value="1"/>
</dbReference>
<feature type="transmembrane region" description="Helical" evidence="6">
    <location>
        <begin position="279"/>
        <end position="299"/>
    </location>
</feature>
<dbReference type="EMBL" id="FRAH01000025">
    <property type="protein sequence ID" value="SHK38628.1"/>
    <property type="molecule type" value="Genomic_DNA"/>
</dbReference>
<accession>A0A1M6S2C0</accession>
<feature type="transmembrane region" description="Helical" evidence="6">
    <location>
        <begin position="320"/>
        <end position="339"/>
    </location>
</feature>
<feature type="transmembrane region" description="Helical" evidence="6">
    <location>
        <begin position="384"/>
        <end position="404"/>
    </location>
</feature>
<feature type="transmembrane region" description="Helical" evidence="6">
    <location>
        <begin position="91"/>
        <end position="112"/>
    </location>
</feature>
<dbReference type="Pfam" id="PF01943">
    <property type="entry name" value="Polysacc_synt"/>
    <property type="match status" value="1"/>
</dbReference>
<evidence type="ECO:0000256" key="1">
    <source>
        <dbReference type="ARBA" id="ARBA00004651"/>
    </source>
</evidence>
<evidence type="ECO:0000313" key="8">
    <source>
        <dbReference type="Proteomes" id="UP000183975"/>
    </source>
</evidence>
<feature type="transmembrane region" description="Helical" evidence="6">
    <location>
        <begin position="47"/>
        <end position="70"/>
    </location>
</feature>
<dbReference type="GO" id="GO:0005886">
    <property type="term" value="C:plasma membrane"/>
    <property type="evidence" value="ECO:0007669"/>
    <property type="project" value="UniProtKB-SubCell"/>
</dbReference>
<feature type="transmembrane region" description="Helical" evidence="6">
    <location>
        <begin position="124"/>
        <end position="144"/>
    </location>
</feature>
<keyword evidence="5 6" id="KW-0472">Membrane</keyword>
<feature type="transmembrane region" description="Helical" evidence="6">
    <location>
        <begin position="182"/>
        <end position="207"/>
    </location>
</feature>
<comment type="subcellular location">
    <subcellularLocation>
        <location evidence="1">Cell membrane</location>
        <topology evidence="1">Multi-pass membrane protein</topology>
    </subcellularLocation>
</comment>
<proteinExistence type="predicted"/>
<evidence type="ECO:0000256" key="2">
    <source>
        <dbReference type="ARBA" id="ARBA00022475"/>
    </source>
</evidence>
<keyword evidence="4 6" id="KW-1133">Transmembrane helix</keyword>
<dbReference type="InterPro" id="IPR024923">
    <property type="entry name" value="PG_synth_SpoVB"/>
</dbReference>
<feature type="transmembrane region" description="Helical" evidence="6">
    <location>
        <begin position="470"/>
        <end position="495"/>
    </location>
</feature>
<evidence type="ECO:0000313" key="7">
    <source>
        <dbReference type="EMBL" id="SHK38628.1"/>
    </source>
</evidence>
<feature type="transmembrane region" description="Helical" evidence="6">
    <location>
        <begin position="7"/>
        <end position="27"/>
    </location>
</feature>
<dbReference type="AlphaFoldDB" id="A0A1M6S2C0"/>
<dbReference type="InterPro" id="IPR002797">
    <property type="entry name" value="Polysacc_synth"/>
</dbReference>
<evidence type="ECO:0000256" key="3">
    <source>
        <dbReference type="ARBA" id="ARBA00022692"/>
    </source>
</evidence>
<feature type="transmembrane region" description="Helical" evidence="6">
    <location>
        <begin position="219"/>
        <end position="240"/>
    </location>
</feature>
<dbReference type="InterPro" id="IPR050833">
    <property type="entry name" value="Poly_Biosynth_Transport"/>
</dbReference>
<reference evidence="7 8" key="1">
    <citation type="submission" date="2016-11" db="EMBL/GenBank/DDBJ databases">
        <authorList>
            <person name="Jaros S."/>
            <person name="Januszkiewicz K."/>
            <person name="Wedrychowicz H."/>
        </authorList>
    </citation>
    <scope>NUCLEOTIDE SEQUENCE [LARGE SCALE GENOMIC DNA]</scope>
    <source>
        <strain evidence="7 8">DSM 14214</strain>
    </source>
</reference>
<gene>
    <name evidence="7" type="ORF">SAMN02745138_01637</name>
</gene>
<keyword evidence="2" id="KW-1003">Cell membrane</keyword>
<sequence>MGRKQLLVGTAILAGANILTKCMGFFYRIFMSNYIGAEGMGLYQLILPLYTLAWSITAGGFTVTVSRLTAREHARGENGSIGRIVKQSASLCLLLSILLSCVLFWGADWIALHVLQESRTALSLRLLAFAIPFMSVGSCLRGFFQGLQQMTVPAFSQILEQLLRIGSIYLLAGIFVPRGLEYACFAAVCGIVLGEAGAFCYTFFHYLHKKRRWKFIRKPAISSGACFSLILSMAIPLSAIRITGSLLSTLENILIPQRLALYGSSSQEALASYGELTGMVMPLLMLPSAFLMAFSVSLVPEISEACAVSQNNRIRRTVSASLLLTSILGAGSACLFAVFPREICYVVYGRSNLGQLLFPLAFLCPLLYGQTTINGLLNGLGEHFFLFWSHILSSLITIAFIWFAMPYWGLSAFCAGWFCSLLAVTILSLRKLKKRTGVSPSLFDCFGRPILAGIAAALIIRLIIQTSTPSPLLFCGTLLGMGILYLVFLGALGCLNEDTLQLLKRKRT</sequence>
<evidence type="ECO:0000256" key="6">
    <source>
        <dbReference type="SAM" id="Phobius"/>
    </source>
</evidence>
<keyword evidence="8" id="KW-1185">Reference proteome</keyword>
<dbReference type="OrthoDB" id="9775950at2"/>
<evidence type="ECO:0000256" key="4">
    <source>
        <dbReference type="ARBA" id="ARBA00022989"/>
    </source>
</evidence>
<feature type="transmembrane region" description="Helical" evidence="6">
    <location>
        <begin position="359"/>
        <end position="377"/>
    </location>
</feature>
<feature type="transmembrane region" description="Helical" evidence="6">
    <location>
        <begin position="410"/>
        <end position="429"/>
    </location>
</feature>
<dbReference type="CDD" id="cd13124">
    <property type="entry name" value="MATE_SpoVB_like"/>
    <property type="match status" value="1"/>
</dbReference>
<protein>
    <submittedName>
        <fullName evidence="7">Stage V sporulation protein B</fullName>
    </submittedName>
</protein>
<feature type="transmembrane region" description="Helical" evidence="6">
    <location>
        <begin position="441"/>
        <end position="464"/>
    </location>
</feature>
<organism evidence="7 8">
    <name type="scientific">Anaerotignum lactatifermentans DSM 14214</name>
    <dbReference type="NCBI Taxonomy" id="1121323"/>
    <lineage>
        <taxon>Bacteria</taxon>
        <taxon>Bacillati</taxon>
        <taxon>Bacillota</taxon>
        <taxon>Clostridia</taxon>
        <taxon>Lachnospirales</taxon>
        <taxon>Anaerotignaceae</taxon>
        <taxon>Anaerotignum</taxon>
    </lineage>
</organism>
<dbReference type="Proteomes" id="UP000183975">
    <property type="component" value="Unassembled WGS sequence"/>
</dbReference>
<keyword evidence="3 6" id="KW-0812">Transmembrane</keyword>
<dbReference type="RefSeq" id="WP_072850789.1">
    <property type="nucleotide sequence ID" value="NZ_FRAH01000025.1"/>
</dbReference>
<dbReference type="PIRSF" id="PIRSF038958">
    <property type="entry name" value="PG_synth_SpoVB"/>
    <property type="match status" value="1"/>
</dbReference>
<feature type="transmembrane region" description="Helical" evidence="6">
    <location>
        <begin position="156"/>
        <end position="176"/>
    </location>
</feature>
<name>A0A1M6S2C0_9FIRM</name>